<organism evidence="2 3">
    <name type="scientific">Chryseobacterium endophyticum</name>
    <dbReference type="NCBI Taxonomy" id="1854762"/>
    <lineage>
        <taxon>Bacteria</taxon>
        <taxon>Pseudomonadati</taxon>
        <taxon>Bacteroidota</taxon>
        <taxon>Flavobacteriia</taxon>
        <taxon>Flavobacteriales</taxon>
        <taxon>Weeksellaceae</taxon>
        <taxon>Chryseobacterium group</taxon>
        <taxon>Chryseobacterium</taxon>
    </lineage>
</organism>
<dbReference type="Pfam" id="PF13612">
    <property type="entry name" value="DDE_Tnp_1_3"/>
    <property type="match status" value="1"/>
</dbReference>
<dbReference type="RefSeq" id="WP_345765759.1">
    <property type="nucleotide sequence ID" value="NZ_CP154834.1"/>
</dbReference>
<name>A0AAU6WKB6_9FLAO</name>
<gene>
    <name evidence="2" type="ORF">AAFP95_15520</name>
</gene>
<dbReference type="InterPro" id="IPR025668">
    <property type="entry name" value="Tnp_DDE_dom"/>
</dbReference>
<dbReference type="AlphaFoldDB" id="A0AAU6WKB6"/>
<feature type="domain" description="Transposase DDE" evidence="1">
    <location>
        <begin position="121"/>
        <end position="272"/>
    </location>
</feature>
<proteinExistence type="predicted"/>
<dbReference type="NCBIfam" id="NF033520">
    <property type="entry name" value="transpos_IS982"/>
    <property type="match status" value="1"/>
</dbReference>
<evidence type="ECO:0000313" key="3">
    <source>
        <dbReference type="Proteomes" id="UP001463665"/>
    </source>
</evidence>
<sequence>MKNKDILFDENLLIEIFVKADDLCKNIEKELFSKILENKMVRDGYQKPSCKMSESEIMTLLIYYHYSGYKCFEYFYCQFVANELNSYFPKLLSYNRFTEVLSSVSLPLFLFAKVLCSESLHTGISFIDSKKIVVCHNRRIHQHKVFKGRAARGKSSTGWFYGFKLHLIINEKGEIMDFDLTPGNVADNNHSLLKRILGKVKGLCFGDKGYNTTLWKDFFESGLKIITKSKSKTKAKLMLLNERYMLLKRPLIESVNDIFTSVFDLEHSRHRNPDNALTHMLSTICAYCFYPEKPAVNFPNWIKA</sequence>
<evidence type="ECO:0000259" key="1">
    <source>
        <dbReference type="Pfam" id="PF13612"/>
    </source>
</evidence>
<dbReference type="Proteomes" id="UP001463665">
    <property type="component" value="Chromosome"/>
</dbReference>
<reference evidence="2 3" key="1">
    <citation type="submission" date="2024-04" db="EMBL/GenBank/DDBJ databases">
        <title>Genome sequencing and assembly of rice foliar adapted Chryseobacterium endophyticum OsEnb-ALM-A6.</title>
        <authorList>
            <person name="Kumar S."/>
            <person name="Javed M."/>
            <person name="Chouhan V."/>
            <person name="Charishma K."/>
            <person name="Patel A."/>
            <person name="Kumar M."/>
            <person name="Sahu K.P."/>
            <person name="Kumar A."/>
        </authorList>
    </citation>
    <scope>NUCLEOTIDE SEQUENCE [LARGE SCALE GENOMIC DNA]</scope>
    <source>
        <strain evidence="2 3">OsEnb-ALM-A6</strain>
    </source>
</reference>
<evidence type="ECO:0000313" key="2">
    <source>
        <dbReference type="EMBL" id="XAO73191.1"/>
    </source>
</evidence>
<keyword evidence="3" id="KW-1185">Reference proteome</keyword>
<dbReference type="EMBL" id="CP154834">
    <property type="protein sequence ID" value="XAO73191.1"/>
    <property type="molecule type" value="Genomic_DNA"/>
</dbReference>
<accession>A0AAU6WKB6</accession>
<protein>
    <submittedName>
        <fullName evidence="2">IS982 family transposase</fullName>
    </submittedName>
</protein>